<dbReference type="PROSITE" id="PS51007">
    <property type="entry name" value="CYTC"/>
    <property type="match status" value="1"/>
</dbReference>
<proteinExistence type="predicted"/>
<dbReference type="PROSITE" id="PS51257">
    <property type="entry name" value="PROKAR_LIPOPROTEIN"/>
    <property type="match status" value="1"/>
</dbReference>
<feature type="region of interest" description="Disordered" evidence="5">
    <location>
        <begin position="200"/>
        <end position="224"/>
    </location>
</feature>
<sequence>MKKLLIVTSILIAGTAMIGCGGAEGNDPGRIYVPDMAFSRAYETYGYNNIGDYQHLKDKGINYTATPVAGTIARGDVAAYPYPGTDTGYVQAKAYRNPLDTVSLSKDQMTEAERIYLVNCAICHGPKLDGNGPLWKDGNGPYPAAPRNLMDAYTKALADGQIYHVIMYGKGQMGSYASQLKPMQRWMVVKYIRSKQGPATDTAAAKAAATPGTPSQAASTTTSK</sequence>
<feature type="domain" description="Cytochrome c" evidence="7">
    <location>
        <begin position="107"/>
        <end position="196"/>
    </location>
</feature>
<evidence type="ECO:0000313" key="8">
    <source>
        <dbReference type="EMBL" id="MCU7551240.1"/>
    </source>
</evidence>
<dbReference type="Gene3D" id="1.10.760.10">
    <property type="entry name" value="Cytochrome c-like domain"/>
    <property type="match status" value="1"/>
</dbReference>
<feature type="signal peptide" evidence="6">
    <location>
        <begin position="1"/>
        <end position="18"/>
    </location>
</feature>
<feature type="compositionally biased region" description="Polar residues" evidence="5">
    <location>
        <begin position="215"/>
        <end position="224"/>
    </location>
</feature>
<keyword evidence="6" id="KW-0732">Signal</keyword>
<evidence type="ECO:0000256" key="6">
    <source>
        <dbReference type="SAM" id="SignalP"/>
    </source>
</evidence>
<dbReference type="SUPFAM" id="SSF46626">
    <property type="entry name" value="Cytochrome c"/>
    <property type="match status" value="1"/>
</dbReference>
<organism evidence="8 9">
    <name type="scientific">Paraflavisolibacter caeni</name>
    <dbReference type="NCBI Taxonomy" id="2982496"/>
    <lineage>
        <taxon>Bacteria</taxon>
        <taxon>Pseudomonadati</taxon>
        <taxon>Bacteroidota</taxon>
        <taxon>Chitinophagia</taxon>
        <taxon>Chitinophagales</taxon>
        <taxon>Chitinophagaceae</taxon>
        <taxon>Paraflavisolibacter</taxon>
    </lineage>
</organism>
<dbReference type="EMBL" id="JAOTIF010000019">
    <property type="protein sequence ID" value="MCU7551240.1"/>
    <property type="molecule type" value="Genomic_DNA"/>
</dbReference>
<accession>A0A9X3B8U0</accession>
<dbReference type="InterPro" id="IPR036909">
    <property type="entry name" value="Cyt_c-like_dom_sf"/>
</dbReference>
<dbReference type="Proteomes" id="UP001155483">
    <property type="component" value="Unassembled WGS sequence"/>
</dbReference>
<dbReference type="GO" id="GO:0009055">
    <property type="term" value="F:electron transfer activity"/>
    <property type="evidence" value="ECO:0007669"/>
    <property type="project" value="InterPro"/>
</dbReference>
<keyword evidence="2 4" id="KW-0479">Metal-binding</keyword>
<feature type="chain" id="PRO_5040788284" evidence="6">
    <location>
        <begin position="19"/>
        <end position="224"/>
    </location>
</feature>
<dbReference type="GO" id="GO:0046872">
    <property type="term" value="F:metal ion binding"/>
    <property type="evidence" value="ECO:0007669"/>
    <property type="project" value="UniProtKB-KW"/>
</dbReference>
<name>A0A9X3B8U0_9BACT</name>
<dbReference type="RefSeq" id="WP_279298679.1">
    <property type="nucleotide sequence ID" value="NZ_JAOTIF010000019.1"/>
</dbReference>
<evidence type="ECO:0000256" key="1">
    <source>
        <dbReference type="ARBA" id="ARBA00022617"/>
    </source>
</evidence>
<evidence type="ECO:0000256" key="3">
    <source>
        <dbReference type="ARBA" id="ARBA00023004"/>
    </source>
</evidence>
<gene>
    <name evidence="8" type="ORF">OCK74_19115</name>
</gene>
<dbReference type="GO" id="GO:0020037">
    <property type="term" value="F:heme binding"/>
    <property type="evidence" value="ECO:0007669"/>
    <property type="project" value="InterPro"/>
</dbReference>
<protein>
    <submittedName>
        <fullName evidence="8">Cytochrome c</fullName>
    </submittedName>
</protein>
<reference evidence="8" key="1">
    <citation type="submission" date="2022-09" db="EMBL/GenBank/DDBJ databases">
        <authorList>
            <person name="Yuan C."/>
            <person name="Ke Z."/>
        </authorList>
    </citation>
    <scope>NUCLEOTIDE SEQUENCE</scope>
    <source>
        <strain evidence="8">LB-8</strain>
    </source>
</reference>
<evidence type="ECO:0000256" key="5">
    <source>
        <dbReference type="SAM" id="MobiDB-lite"/>
    </source>
</evidence>
<feature type="compositionally biased region" description="Low complexity" evidence="5">
    <location>
        <begin position="200"/>
        <end position="214"/>
    </location>
</feature>
<reference evidence="8" key="2">
    <citation type="submission" date="2023-04" db="EMBL/GenBank/DDBJ databases">
        <title>Paracnuella aquatica gen. nov., sp. nov., a member of the family Chitinophagaceae isolated from a hot spring.</title>
        <authorList>
            <person name="Wang C."/>
        </authorList>
    </citation>
    <scope>NUCLEOTIDE SEQUENCE</scope>
    <source>
        <strain evidence="8">LB-8</strain>
    </source>
</reference>
<evidence type="ECO:0000256" key="2">
    <source>
        <dbReference type="ARBA" id="ARBA00022723"/>
    </source>
</evidence>
<evidence type="ECO:0000259" key="7">
    <source>
        <dbReference type="PROSITE" id="PS51007"/>
    </source>
</evidence>
<dbReference type="PANTHER" id="PTHR40394">
    <property type="entry name" value="LIPOPROTEIN-RELATED"/>
    <property type="match status" value="1"/>
</dbReference>
<keyword evidence="3 4" id="KW-0408">Iron</keyword>
<evidence type="ECO:0000313" key="9">
    <source>
        <dbReference type="Proteomes" id="UP001155483"/>
    </source>
</evidence>
<keyword evidence="1 4" id="KW-0349">Heme</keyword>
<comment type="caution">
    <text evidence="8">The sequence shown here is derived from an EMBL/GenBank/DDBJ whole genome shotgun (WGS) entry which is preliminary data.</text>
</comment>
<dbReference type="PANTHER" id="PTHR40394:SF2">
    <property type="entry name" value="QUINOL:CYTOCHROME C OXIDOREDUCTASE MEMBRANE PROTEIN"/>
    <property type="match status" value="1"/>
</dbReference>
<dbReference type="InterPro" id="IPR009056">
    <property type="entry name" value="Cyt_c-like_dom"/>
</dbReference>
<dbReference type="Pfam" id="PF13442">
    <property type="entry name" value="Cytochrome_CBB3"/>
    <property type="match status" value="1"/>
</dbReference>
<evidence type="ECO:0000256" key="4">
    <source>
        <dbReference type="PROSITE-ProRule" id="PRU00433"/>
    </source>
</evidence>
<dbReference type="AlphaFoldDB" id="A0A9X3B8U0"/>
<keyword evidence="9" id="KW-1185">Reference proteome</keyword>